<name>M7BWC3_CHEMY</name>
<evidence type="ECO:0000313" key="2">
    <source>
        <dbReference type="EMBL" id="EMP36353.1"/>
    </source>
</evidence>
<sequence length="89" mass="10545">MGKPHRQWEPQAPKPVDAAGKKWMIRVMYFFGAILFVREECVKSYFPEHSRNKRQSTQNQHLKNQARRRRQHGDEDMDTDFSKTADPGN</sequence>
<dbReference type="AlphaFoldDB" id="M7BWC3"/>
<feature type="region of interest" description="Disordered" evidence="1">
    <location>
        <begin position="47"/>
        <end position="89"/>
    </location>
</feature>
<proteinExistence type="predicted"/>
<gene>
    <name evidence="2" type="ORF">UY3_06465</name>
</gene>
<organism evidence="2 3">
    <name type="scientific">Chelonia mydas</name>
    <name type="common">Green sea-turtle</name>
    <name type="synonym">Chelonia agassizi</name>
    <dbReference type="NCBI Taxonomy" id="8469"/>
    <lineage>
        <taxon>Eukaryota</taxon>
        <taxon>Metazoa</taxon>
        <taxon>Chordata</taxon>
        <taxon>Craniata</taxon>
        <taxon>Vertebrata</taxon>
        <taxon>Euteleostomi</taxon>
        <taxon>Archelosauria</taxon>
        <taxon>Testudinata</taxon>
        <taxon>Testudines</taxon>
        <taxon>Cryptodira</taxon>
        <taxon>Durocryptodira</taxon>
        <taxon>Americhelydia</taxon>
        <taxon>Chelonioidea</taxon>
        <taxon>Cheloniidae</taxon>
        <taxon>Chelonia</taxon>
    </lineage>
</organism>
<accession>M7BWC3</accession>
<protein>
    <submittedName>
        <fullName evidence="2">Uncharacterized protein</fullName>
    </submittedName>
</protein>
<reference evidence="3" key="1">
    <citation type="journal article" date="2013" name="Nat. Genet.">
        <title>The draft genomes of soft-shell turtle and green sea turtle yield insights into the development and evolution of the turtle-specific body plan.</title>
        <authorList>
            <person name="Wang Z."/>
            <person name="Pascual-Anaya J."/>
            <person name="Zadissa A."/>
            <person name="Li W."/>
            <person name="Niimura Y."/>
            <person name="Huang Z."/>
            <person name="Li C."/>
            <person name="White S."/>
            <person name="Xiong Z."/>
            <person name="Fang D."/>
            <person name="Wang B."/>
            <person name="Ming Y."/>
            <person name="Chen Y."/>
            <person name="Zheng Y."/>
            <person name="Kuraku S."/>
            <person name="Pignatelli M."/>
            <person name="Herrero J."/>
            <person name="Beal K."/>
            <person name="Nozawa M."/>
            <person name="Li Q."/>
            <person name="Wang J."/>
            <person name="Zhang H."/>
            <person name="Yu L."/>
            <person name="Shigenobu S."/>
            <person name="Wang J."/>
            <person name="Liu J."/>
            <person name="Flicek P."/>
            <person name="Searle S."/>
            <person name="Wang J."/>
            <person name="Kuratani S."/>
            <person name="Yin Y."/>
            <person name="Aken B."/>
            <person name="Zhang G."/>
            <person name="Irie N."/>
        </authorList>
    </citation>
    <scope>NUCLEOTIDE SEQUENCE [LARGE SCALE GENOMIC DNA]</scope>
</reference>
<dbReference type="EMBL" id="KB525470">
    <property type="protein sequence ID" value="EMP36353.1"/>
    <property type="molecule type" value="Genomic_DNA"/>
</dbReference>
<evidence type="ECO:0000313" key="3">
    <source>
        <dbReference type="Proteomes" id="UP000031443"/>
    </source>
</evidence>
<dbReference type="Proteomes" id="UP000031443">
    <property type="component" value="Unassembled WGS sequence"/>
</dbReference>
<evidence type="ECO:0000256" key="1">
    <source>
        <dbReference type="SAM" id="MobiDB-lite"/>
    </source>
</evidence>
<keyword evidence="3" id="KW-1185">Reference proteome</keyword>